<accession>A0ABP0ZEH4</accession>
<dbReference type="EMBL" id="OZ022405">
    <property type="protein sequence ID" value="CAK9436215.1"/>
    <property type="molecule type" value="Genomic_DNA"/>
</dbReference>
<dbReference type="Proteomes" id="UP001497383">
    <property type="component" value="Chromosome 1"/>
</dbReference>
<feature type="compositionally biased region" description="Basic and acidic residues" evidence="1">
    <location>
        <begin position="13"/>
        <end position="22"/>
    </location>
</feature>
<evidence type="ECO:0000313" key="2">
    <source>
        <dbReference type="EMBL" id="CAK9436215.1"/>
    </source>
</evidence>
<feature type="region of interest" description="Disordered" evidence="1">
    <location>
        <begin position="1"/>
        <end position="22"/>
    </location>
</feature>
<gene>
    <name evidence="2" type="ORF">LODBEIA_P07730</name>
</gene>
<protein>
    <submittedName>
        <fullName evidence="2">Uncharacterized protein</fullName>
    </submittedName>
</protein>
<name>A0ABP0ZEH4_9ASCO</name>
<proteinExistence type="predicted"/>
<dbReference type="GeneID" id="92205969"/>
<sequence length="40" mass="4214">MAAQQSNNNASTRDAKTEAGKDNWVRKVRGGYASGGCTIV</sequence>
<dbReference type="RefSeq" id="XP_066827711.1">
    <property type="nucleotide sequence ID" value="XM_066976730.1"/>
</dbReference>
<organism evidence="2 3">
    <name type="scientific">Lodderomyces beijingensis</name>
    <dbReference type="NCBI Taxonomy" id="1775926"/>
    <lineage>
        <taxon>Eukaryota</taxon>
        <taxon>Fungi</taxon>
        <taxon>Dikarya</taxon>
        <taxon>Ascomycota</taxon>
        <taxon>Saccharomycotina</taxon>
        <taxon>Pichiomycetes</taxon>
        <taxon>Debaryomycetaceae</taxon>
        <taxon>Candida/Lodderomyces clade</taxon>
        <taxon>Lodderomyces</taxon>
    </lineage>
</organism>
<reference evidence="2 3" key="1">
    <citation type="submission" date="2024-03" db="EMBL/GenBank/DDBJ databases">
        <authorList>
            <person name="Brejova B."/>
        </authorList>
    </citation>
    <scope>NUCLEOTIDE SEQUENCE [LARGE SCALE GENOMIC DNA]</scope>
    <source>
        <strain evidence="2 3">CBS 14171</strain>
    </source>
</reference>
<feature type="compositionally biased region" description="Polar residues" evidence="1">
    <location>
        <begin position="1"/>
        <end position="12"/>
    </location>
</feature>
<evidence type="ECO:0000256" key="1">
    <source>
        <dbReference type="SAM" id="MobiDB-lite"/>
    </source>
</evidence>
<evidence type="ECO:0000313" key="3">
    <source>
        <dbReference type="Proteomes" id="UP001497383"/>
    </source>
</evidence>
<keyword evidence="3" id="KW-1185">Reference proteome</keyword>